<dbReference type="Proteomes" id="UP001212123">
    <property type="component" value="Unassembled WGS sequence"/>
</dbReference>
<protein>
    <submittedName>
        <fullName evidence="1">Uncharacterized protein</fullName>
    </submittedName>
</protein>
<keyword evidence="2" id="KW-1185">Reference proteome</keyword>
<accession>A0ABT5A6I3</accession>
<organism evidence="1 2">
    <name type="scientific">Dolichospermum circinale CS-537/01</name>
    <dbReference type="NCBI Taxonomy" id="3021739"/>
    <lineage>
        <taxon>Bacteria</taxon>
        <taxon>Bacillati</taxon>
        <taxon>Cyanobacteriota</taxon>
        <taxon>Cyanophyceae</taxon>
        <taxon>Nostocales</taxon>
        <taxon>Aphanizomenonaceae</taxon>
        <taxon>Dolichospermum</taxon>
        <taxon>Dolichospermum circinale</taxon>
    </lineage>
</organism>
<dbReference type="EMBL" id="JAQMTU010000078">
    <property type="protein sequence ID" value="MDB9487546.1"/>
    <property type="molecule type" value="Genomic_DNA"/>
</dbReference>
<evidence type="ECO:0000313" key="2">
    <source>
        <dbReference type="Proteomes" id="UP001212123"/>
    </source>
</evidence>
<gene>
    <name evidence="1" type="ORF">PN492_13480</name>
</gene>
<proteinExistence type="predicted"/>
<evidence type="ECO:0000313" key="1">
    <source>
        <dbReference type="EMBL" id="MDB9487546.1"/>
    </source>
</evidence>
<comment type="caution">
    <text evidence="1">The sequence shown here is derived from an EMBL/GenBank/DDBJ whole genome shotgun (WGS) entry which is preliminary data.</text>
</comment>
<dbReference type="RefSeq" id="WP_155963726.1">
    <property type="nucleotide sequence ID" value="NZ_JAQMTU010000078.1"/>
</dbReference>
<sequence>MIDPKMVIESNLMVVKFQLTLLTIRENDPAKISQIDIAIDDINRIIDLIEKL</sequence>
<name>A0ABT5A6I3_9CYAN</name>
<reference evidence="1 2" key="1">
    <citation type="submission" date="2023-01" db="EMBL/GenBank/DDBJ databases">
        <title>Genomes from the Australian National Cyanobacteria Reference Collection.</title>
        <authorList>
            <person name="Willis A."/>
            <person name="Lee E.M.F."/>
        </authorList>
    </citation>
    <scope>NUCLEOTIDE SEQUENCE [LARGE SCALE GENOMIC DNA]</scope>
    <source>
        <strain evidence="1 2">CS-537/01</strain>
    </source>
</reference>